<dbReference type="OrthoDB" id="8552189at2"/>
<comment type="caution">
    <text evidence="1">The sequence shown here is derived from an EMBL/GenBank/DDBJ whole genome shotgun (WGS) entry which is preliminary data.</text>
</comment>
<dbReference type="AlphaFoldDB" id="A0A3A5JYK9"/>
<name>A0A3A5JYK9_9HYPH</name>
<gene>
    <name evidence="1" type="ORF">D3227_35130</name>
</gene>
<proteinExistence type="predicted"/>
<accession>A0A3A5JYK9</accession>
<keyword evidence="2" id="KW-1185">Reference proteome</keyword>
<reference evidence="1 2" key="1">
    <citation type="submission" date="2018-09" db="EMBL/GenBank/DDBJ databases">
        <title>Mesorhizobium carmichaelinearum sp. nov. isolated from Carmichaelinea spp. root nodules in New Zealand.</title>
        <authorList>
            <person name="De Meyer S.E."/>
        </authorList>
    </citation>
    <scope>NUCLEOTIDE SEQUENCE [LARGE SCALE GENOMIC DNA]</scope>
    <source>
        <strain evidence="1 2">ICMP19557</strain>
    </source>
</reference>
<organism evidence="1 2">
    <name type="scientific">Mesorhizobium waimense</name>
    <dbReference type="NCBI Taxonomy" id="1300307"/>
    <lineage>
        <taxon>Bacteria</taxon>
        <taxon>Pseudomonadati</taxon>
        <taxon>Pseudomonadota</taxon>
        <taxon>Alphaproteobacteria</taxon>
        <taxon>Hyphomicrobiales</taxon>
        <taxon>Phyllobacteriaceae</taxon>
        <taxon>Mesorhizobium</taxon>
    </lineage>
</organism>
<dbReference type="EMBL" id="QZWZ01000056">
    <property type="protein sequence ID" value="RJT28131.1"/>
    <property type="molecule type" value="Genomic_DNA"/>
</dbReference>
<evidence type="ECO:0000313" key="2">
    <source>
        <dbReference type="Proteomes" id="UP000272706"/>
    </source>
</evidence>
<evidence type="ECO:0000313" key="1">
    <source>
        <dbReference type="EMBL" id="RJT28131.1"/>
    </source>
</evidence>
<sequence length="74" mass="8628">MAVPKSFKKYWPRDRIDRLVKLQAVAKARGLQIVARNGGDRRVFLAYFAIRQGNDLLASFWDIDQAENWFKETA</sequence>
<dbReference type="Proteomes" id="UP000272706">
    <property type="component" value="Unassembled WGS sequence"/>
</dbReference>
<dbReference type="RefSeq" id="WP_120018718.1">
    <property type="nucleotide sequence ID" value="NZ_QZWZ01000056.1"/>
</dbReference>
<protein>
    <submittedName>
        <fullName evidence="1">Uncharacterized protein</fullName>
    </submittedName>
</protein>